<organism evidence="2 3">
    <name type="scientific">Arthrobacter rhombi</name>
    <dbReference type="NCBI Taxonomy" id="71253"/>
    <lineage>
        <taxon>Bacteria</taxon>
        <taxon>Bacillati</taxon>
        <taxon>Actinomycetota</taxon>
        <taxon>Actinomycetes</taxon>
        <taxon>Micrococcales</taxon>
        <taxon>Micrococcaceae</taxon>
        <taxon>Arthrobacter</taxon>
    </lineage>
</organism>
<protein>
    <submittedName>
        <fullName evidence="2">Uncharacterized protein</fullName>
    </submittedName>
</protein>
<dbReference type="EMBL" id="FUHW01000053">
    <property type="protein sequence ID" value="SJM72624.1"/>
    <property type="molecule type" value="Genomic_DNA"/>
</dbReference>
<accession>A0A1R4GWX9</accession>
<keyword evidence="3" id="KW-1185">Reference proteome</keyword>
<evidence type="ECO:0000313" key="3">
    <source>
        <dbReference type="Proteomes" id="UP000195913"/>
    </source>
</evidence>
<keyword evidence="1" id="KW-0472">Membrane</keyword>
<feature type="transmembrane region" description="Helical" evidence="1">
    <location>
        <begin position="31"/>
        <end position="48"/>
    </location>
</feature>
<dbReference type="Proteomes" id="UP000195913">
    <property type="component" value="Unassembled WGS sequence"/>
</dbReference>
<keyword evidence="1" id="KW-1133">Transmembrane helix</keyword>
<evidence type="ECO:0000313" key="2">
    <source>
        <dbReference type="EMBL" id="SJM72624.1"/>
    </source>
</evidence>
<proteinExistence type="predicted"/>
<gene>
    <name evidence="2" type="ORF">FM101_15495</name>
</gene>
<evidence type="ECO:0000256" key="1">
    <source>
        <dbReference type="SAM" id="Phobius"/>
    </source>
</evidence>
<dbReference type="RefSeq" id="WP_087001250.1">
    <property type="nucleotide sequence ID" value="NZ_FUHW01000053.1"/>
</dbReference>
<reference evidence="2 3" key="1">
    <citation type="submission" date="2017-02" db="EMBL/GenBank/DDBJ databases">
        <authorList>
            <person name="Peterson S.W."/>
        </authorList>
    </citation>
    <scope>NUCLEOTIDE SEQUENCE [LARGE SCALE GENOMIC DNA]</scope>
    <source>
        <strain evidence="2 3">B Ar 00.02</strain>
    </source>
</reference>
<keyword evidence="1" id="KW-0812">Transmembrane</keyword>
<sequence length="65" mass="7307">MRSYLPGILSALTALATNIVLDVYTDVPMLLRWAVAITCSLLVTFVLIKWPERRQKRKSNDAVSS</sequence>
<dbReference type="AlphaFoldDB" id="A0A1R4GWX9"/>
<name>A0A1R4GWX9_9MICC</name>